<dbReference type="InterPro" id="IPR005835">
    <property type="entry name" value="NTP_transferase_dom"/>
</dbReference>
<sequence length="368" mass="42118">MKELMGLINIEHEHDFLEELTYFRCGAAAPFAGRYRLIDFTLSNMVNSGVDEVAVFTNHKYRSIMDHLSTGADWELARRHGGIFILPPDWNDPSDISKGDLRHFHNNRDYFHRSTAEHVVISGSQFLANMKYERAFERHLETDADVTCITVPVENVLPEHSPQLRINEDENGWVTGFSNDPENKNVFSNVYIIKKDLLLKLVDQCIAYHKDHFFMDGIKDNLPDLAIQSFHYSGYAMFINSVESFYRNNMSLLEPDHFKSLFFKNHYVRTKTSNEPPVKYKEDASVSSSMLANGCVIEGEVQDSVLFRGVNVAKNATIKNSVIMQRCKVEEGAYLENVILDKDVHVSSGQKLIGSKEKPFIAAKRQRI</sequence>
<dbReference type="NCBIfam" id="TIGR02092">
    <property type="entry name" value="glgD"/>
    <property type="match status" value="1"/>
</dbReference>
<name>A0A1H9UXY7_9BACI</name>
<dbReference type="PANTHER" id="PTHR43523:SF6">
    <property type="entry name" value="GLYCOGEN BIOSYNTHESIS PROTEIN GLGD"/>
    <property type="match status" value="1"/>
</dbReference>
<comment type="caution">
    <text evidence="5">The sequence shown here is derived from an EMBL/GenBank/DDBJ whole genome shotgun (WGS) entry which is preliminary data.</text>
</comment>
<dbReference type="InterPro" id="IPR056818">
    <property type="entry name" value="GlmU/GlgC-like_hexapep"/>
</dbReference>
<dbReference type="Gene3D" id="2.160.10.10">
    <property type="entry name" value="Hexapeptide repeat proteins"/>
    <property type="match status" value="1"/>
</dbReference>
<keyword evidence="5" id="KW-0808">Transferase</keyword>
<dbReference type="STRING" id="1464123.SAMN05444126_11664"/>
<dbReference type="Pfam" id="PF24894">
    <property type="entry name" value="Hexapep_GlmU"/>
    <property type="match status" value="1"/>
</dbReference>
<dbReference type="Proteomes" id="UP000199318">
    <property type="component" value="Unassembled WGS sequence"/>
</dbReference>
<evidence type="ECO:0000313" key="5">
    <source>
        <dbReference type="EMBL" id="SES14306.1"/>
    </source>
</evidence>
<keyword evidence="2" id="KW-0320">Glycogen biosynthesis</keyword>
<comment type="similarity">
    <text evidence="1">Belongs to the bacterial/plant glucose-1-phosphate adenylyltransferase family.</text>
</comment>
<dbReference type="RefSeq" id="WP_093073311.1">
    <property type="nucleotide sequence ID" value="NZ_FOGV01000016.1"/>
</dbReference>
<evidence type="ECO:0000259" key="3">
    <source>
        <dbReference type="Pfam" id="PF00483"/>
    </source>
</evidence>
<evidence type="ECO:0000256" key="2">
    <source>
        <dbReference type="ARBA" id="ARBA00023056"/>
    </source>
</evidence>
<dbReference type="CDD" id="cd04651">
    <property type="entry name" value="LbH_G1P_AT_C"/>
    <property type="match status" value="1"/>
</dbReference>
<evidence type="ECO:0000256" key="1">
    <source>
        <dbReference type="ARBA" id="ARBA00010443"/>
    </source>
</evidence>
<dbReference type="PANTHER" id="PTHR43523">
    <property type="entry name" value="GLUCOSE-1-PHOSPHATE ADENYLYLTRANSFERASE-RELATED"/>
    <property type="match status" value="1"/>
</dbReference>
<feature type="domain" description="Nucleotidyl transferase" evidence="3">
    <location>
        <begin position="20"/>
        <end position="210"/>
    </location>
</feature>
<dbReference type="AlphaFoldDB" id="A0A1H9UXY7"/>
<evidence type="ECO:0000313" key="6">
    <source>
        <dbReference type="Proteomes" id="UP000199318"/>
    </source>
</evidence>
<dbReference type="InterPro" id="IPR011831">
    <property type="entry name" value="ADP-Glc_PPase"/>
</dbReference>
<keyword evidence="6" id="KW-1185">Reference proteome</keyword>
<dbReference type="EMBL" id="FOGV01000016">
    <property type="protein sequence ID" value="SES14306.1"/>
    <property type="molecule type" value="Genomic_DNA"/>
</dbReference>
<keyword evidence="5" id="KW-0548">Nucleotidyltransferase</keyword>
<feature type="domain" description="Glucose-1-phosphate adenylyltransferase/Bifunctional protein GlmU-like C-terminal hexapeptide" evidence="4">
    <location>
        <begin position="282"/>
        <end position="351"/>
    </location>
</feature>
<dbReference type="OrthoDB" id="9801810at2"/>
<gene>
    <name evidence="5" type="ORF">SAMN05444126_11664</name>
</gene>
<proteinExistence type="inferred from homology"/>
<evidence type="ECO:0000259" key="4">
    <source>
        <dbReference type="Pfam" id="PF24894"/>
    </source>
</evidence>
<accession>A0A1H9UXY7</accession>
<dbReference type="SUPFAM" id="SSF53448">
    <property type="entry name" value="Nucleotide-diphospho-sugar transferases"/>
    <property type="match status" value="1"/>
</dbReference>
<dbReference type="GO" id="GO:0005978">
    <property type="term" value="P:glycogen biosynthetic process"/>
    <property type="evidence" value="ECO:0007669"/>
    <property type="project" value="UniProtKB-KW"/>
</dbReference>
<dbReference type="CDD" id="cd02508">
    <property type="entry name" value="ADP_Glucose_PP"/>
    <property type="match status" value="1"/>
</dbReference>
<dbReference type="InterPro" id="IPR011004">
    <property type="entry name" value="Trimer_LpxA-like_sf"/>
</dbReference>
<organism evidence="5 6">
    <name type="scientific">Salisediminibacterium halotolerans</name>
    <dbReference type="NCBI Taxonomy" id="517425"/>
    <lineage>
        <taxon>Bacteria</taxon>
        <taxon>Bacillati</taxon>
        <taxon>Bacillota</taxon>
        <taxon>Bacilli</taxon>
        <taxon>Bacillales</taxon>
        <taxon>Bacillaceae</taxon>
        <taxon>Salisediminibacterium</taxon>
    </lineage>
</organism>
<dbReference type="InterPro" id="IPR011832">
    <property type="entry name" value="GlgDAde_trans"/>
</dbReference>
<dbReference type="Pfam" id="PF00483">
    <property type="entry name" value="NTP_transferase"/>
    <property type="match status" value="1"/>
</dbReference>
<reference evidence="6" key="1">
    <citation type="submission" date="2016-10" db="EMBL/GenBank/DDBJ databases">
        <authorList>
            <person name="de Groot N.N."/>
        </authorList>
    </citation>
    <scope>NUCLEOTIDE SEQUENCE [LARGE SCALE GENOMIC DNA]</scope>
    <source>
        <strain evidence="6">10nlg</strain>
    </source>
</reference>
<dbReference type="SUPFAM" id="SSF51161">
    <property type="entry name" value="Trimeric LpxA-like enzymes"/>
    <property type="match status" value="1"/>
</dbReference>
<protein>
    <submittedName>
        <fullName evidence="5">Glucose-1-phosphate adenylyltransferase</fullName>
    </submittedName>
</protein>
<dbReference type="InterPro" id="IPR029044">
    <property type="entry name" value="Nucleotide-diphossugar_trans"/>
</dbReference>
<dbReference type="GO" id="GO:0008878">
    <property type="term" value="F:glucose-1-phosphate adenylyltransferase activity"/>
    <property type="evidence" value="ECO:0007669"/>
    <property type="project" value="InterPro"/>
</dbReference>
<dbReference type="Gene3D" id="3.90.550.10">
    <property type="entry name" value="Spore Coat Polysaccharide Biosynthesis Protein SpsA, Chain A"/>
    <property type="match status" value="1"/>
</dbReference>